<evidence type="ECO:0000256" key="8">
    <source>
        <dbReference type="RuleBase" id="RU363032"/>
    </source>
</evidence>
<name>A0ABY0ND30_9HYPH</name>
<feature type="transmembrane region" description="Helical" evidence="8">
    <location>
        <begin position="212"/>
        <end position="234"/>
    </location>
</feature>
<comment type="subcellular location">
    <subcellularLocation>
        <location evidence="1 8">Cell membrane</location>
        <topology evidence="1 8">Multi-pass membrane protein</topology>
    </subcellularLocation>
</comment>
<keyword evidence="4" id="KW-1003">Cell membrane</keyword>
<dbReference type="Pfam" id="PF00528">
    <property type="entry name" value="BPD_transp_1"/>
    <property type="match status" value="1"/>
</dbReference>
<evidence type="ECO:0000313" key="10">
    <source>
        <dbReference type="EMBL" id="SDF23912.1"/>
    </source>
</evidence>
<feature type="transmembrane region" description="Helical" evidence="8">
    <location>
        <begin position="152"/>
        <end position="176"/>
    </location>
</feature>
<dbReference type="PROSITE" id="PS50928">
    <property type="entry name" value="ABC_TM1"/>
    <property type="match status" value="1"/>
</dbReference>
<comment type="caution">
    <text evidence="10">The sequence shown here is derived from an EMBL/GenBank/DDBJ whole genome shotgun (WGS) entry which is preliminary data.</text>
</comment>
<protein>
    <submittedName>
        <fullName evidence="10">Spermidine/putrescine transport system permease protein</fullName>
    </submittedName>
</protein>
<evidence type="ECO:0000256" key="1">
    <source>
        <dbReference type="ARBA" id="ARBA00004651"/>
    </source>
</evidence>
<gene>
    <name evidence="10" type="ORF">SAMN05421844_101138</name>
</gene>
<feature type="transmembrane region" description="Helical" evidence="8">
    <location>
        <begin position="70"/>
        <end position="90"/>
    </location>
</feature>
<evidence type="ECO:0000256" key="6">
    <source>
        <dbReference type="ARBA" id="ARBA00022989"/>
    </source>
</evidence>
<feature type="domain" description="ABC transmembrane type-1" evidence="9">
    <location>
        <begin position="71"/>
        <end position="277"/>
    </location>
</feature>
<evidence type="ECO:0000256" key="5">
    <source>
        <dbReference type="ARBA" id="ARBA00022692"/>
    </source>
</evidence>
<dbReference type="PANTHER" id="PTHR42929">
    <property type="entry name" value="INNER MEMBRANE ABC TRANSPORTER PERMEASE PROTEIN YDCU-RELATED-RELATED"/>
    <property type="match status" value="1"/>
</dbReference>
<evidence type="ECO:0000256" key="3">
    <source>
        <dbReference type="ARBA" id="ARBA00022448"/>
    </source>
</evidence>
<dbReference type="InterPro" id="IPR000515">
    <property type="entry name" value="MetI-like"/>
</dbReference>
<feature type="transmembrane region" description="Helical" evidence="8">
    <location>
        <begin position="102"/>
        <end position="121"/>
    </location>
</feature>
<keyword evidence="5 8" id="KW-0812">Transmembrane</keyword>
<dbReference type="SUPFAM" id="SSF161098">
    <property type="entry name" value="MetI-like"/>
    <property type="match status" value="1"/>
</dbReference>
<feature type="transmembrane region" description="Helical" evidence="8">
    <location>
        <begin position="254"/>
        <end position="277"/>
    </location>
</feature>
<dbReference type="RefSeq" id="WP_091855417.1">
    <property type="nucleotide sequence ID" value="NZ_FNBZ01000001.1"/>
</dbReference>
<dbReference type="InterPro" id="IPR035906">
    <property type="entry name" value="MetI-like_sf"/>
</dbReference>
<keyword evidence="11" id="KW-1185">Reference proteome</keyword>
<evidence type="ECO:0000256" key="2">
    <source>
        <dbReference type="ARBA" id="ARBA00007069"/>
    </source>
</evidence>
<reference evidence="10 11" key="1">
    <citation type="submission" date="2016-10" db="EMBL/GenBank/DDBJ databases">
        <authorList>
            <person name="Varghese N."/>
            <person name="Submissions S."/>
        </authorList>
    </citation>
    <scope>NUCLEOTIDE SEQUENCE [LARGE SCALE GENOMIC DNA]</scope>
    <source>
        <strain evidence="10 11">DSM 26672</strain>
    </source>
</reference>
<comment type="similarity">
    <text evidence="2">Belongs to the binding-protein-dependent transport system permease family. CysTW subfamily.</text>
</comment>
<dbReference type="PANTHER" id="PTHR42929:SF5">
    <property type="entry name" value="ABC TRANSPORTER PERMEASE PROTEIN"/>
    <property type="match status" value="1"/>
</dbReference>
<dbReference type="EMBL" id="FNBZ01000001">
    <property type="protein sequence ID" value="SDF23912.1"/>
    <property type="molecule type" value="Genomic_DNA"/>
</dbReference>
<dbReference type="Proteomes" id="UP000199468">
    <property type="component" value="Unassembled WGS sequence"/>
</dbReference>
<accession>A0ABY0ND30</accession>
<dbReference type="Gene3D" id="1.10.3720.10">
    <property type="entry name" value="MetI-like"/>
    <property type="match status" value="1"/>
</dbReference>
<organism evidence="10 11">
    <name type="scientific">Bosea robiniae</name>
    <dbReference type="NCBI Taxonomy" id="1036780"/>
    <lineage>
        <taxon>Bacteria</taxon>
        <taxon>Pseudomonadati</taxon>
        <taxon>Pseudomonadota</taxon>
        <taxon>Alphaproteobacteria</taxon>
        <taxon>Hyphomicrobiales</taxon>
        <taxon>Boseaceae</taxon>
        <taxon>Bosea</taxon>
    </lineage>
</organism>
<dbReference type="CDD" id="cd06261">
    <property type="entry name" value="TM_PBP2"/>
    <property type="match status" value="1"/>
</dbReference>
<keyword evidence="3 8" id="KW-0813">Transport</keyword>
<proteinExistence type="inferred from homology"/>
<evidence type="ECO:0000313" key="11">
    <source>
        <dbReference type="Proteomes" id="UP000199468"/>
    </source>
</evidence>
<keyword evidence="7 8" id="KW-0472">Membrane</keyword>
<evidence type="ECO:0000259" key="9">
    <source>
        <dbReference type="PROSITE" id="PS50928"/>
    </source>
</evidence>
<evidence type="ECO:0000256" key="7">
    <source>
        <dbReference type="ARBA" id="ARBA00023136"/>
    </source>
</evidence>
<sequence length="290" mass="31509">MASSTHQTSRGLPWLLSLPALALFLALLAIPLVLTAILSFNAFDGMRGIQQSYGFGNYLEILLDGYYREIFLRTGGMALAVTLICIVLGVPETLILAKMKPVWRGTFFVVILGPLLISVVVRTLGWSVLLGSQGVVNTVLRGLGLVDEPIRLLFSMTGVIIVLTHVFLPFMVIAVWSAMQRLDGQIEHAARSLGAGPFTTFRRIMLPQLMPGILSGAIIVFALAASAYATPAIIGGRRVKVVATTLYDEFFNSLNWPLGAAIAVLLLLANILIIVGCNRLVERRFKQVFA</sequence>
<feature type="transmembrane region" description="Helical" evidence="8">
    <location>
        <begin position="12"/>
        <end position="38"/>
    </location>
</feature>
<evidence type="ECO:0000256" key="4">
    <source>
        <dbReference type="ARBA" id="ARBA00022475"/>
    </source>
</evidence>
<keyword evidence="6 8" id="KW-1133">Transmembrane helix</keyword>